<reference evidence="2 3" key="1">
    <citation type="submission" date="2019-08" db="EMBL/GenBank/DDBJ databases">
        <authorList>
            <person name="Wang G."/>
            <person name="Xu Z."/>
        </authorList>
    </citation>
    <scope>NUCLEOTIDE SEQUENCE [LARGE SCALE GENOMIC DNA]</scope>
    <source>
        <strain evidence="2 3">ZX</strain>
    </source>
</reference>
<protein>
    <recommendedName>
        <fullName evidence="4">Peptidase A2 domain-containing protein</fullName>
    </recommendedName>
</protein>
<gene>
    <name evidence="2" type="ORF">FYJ91_06965</name>
</gene>
<dbReference type="InterPro" id="IPR021109">
    <property type="entry name" value="Peptidase_aspartic_dom_sf"/>
</dbReference>
<keyword evidence="1" id="KW-0732">Signal</keyword>
<dbReference type="SUPFAM" id="SSF50630">
    <property type="entry name" value="Acid proteases"/>
    <property type="match status" value="2"/>
</dbReference>
<name>A0A5D9C7E7_9SPHN</name>
<organism evidence="2 3">
    <name type="scientific">Sphingomonas montanisoli</name>
    <dbReference type="NCBI Taxonomy" id="2606412"/>
    <lineage>
        <taxon>Bacteria</taxon>
        <taxon>Pseudomonadati</taxon>
        <taxon>Pseudomonadota</taxon>
        <taxon>Alphaproteobacteria</taxon>
        <taxon>Sphingomonadales</taxon>
        <taxon>Sphingomonadaceae</taxon>
        <taxon>Sphingomonas</taxon>
    </lineage>
</organism>
<dbReference type="GO" id="GO:0004190">
    <property type="term" value="F:aspartic-type endopeptidase activity"/>
    <property type="evidence" value="ECO:0007669"/>
    <property type="project" value="InterPro"/>
</dbReference>
<dbReference type="Pfam" id="PF13650">
    <property type="entry name" value="Asp_protease_2"/>
    <property type="match status" value="2"/>
</dbReference>
<dbReference type="GO" id="GO:0006508">
    <property type="term" value="P:proteolysis"/>
    <property type="evidence" value="ECO:0007669"/>
    <property type="project" value="InterPro"/>
</dbReference>
<dbReference type="PROSITE" id="PS00141">
    <property type="entry name" value="ASP_PROTEASE"/>
    <property type="match status" value="1"/>
</dbReference>
<dbReference type="CDD" id="cd05483">
    <property type="entry name" value="retropepsin_like_bacteria"/>
    <property type="match status" value="1"/>
</dbReference>
<feature type="chain" id="PRO_5022727277" description="Peptidase A2 domain-containing protein" evidence="1">
    <location>
        <begin position="19"/>
        <end position="317"/>
    </location>
</feature>
<proteinExistence type="predicted"/>
<sequence length="317" mass="33456">MSTLRRLGLMMASGFALAAAPPPESLYEQVQGAHDLSQRMTVPVTVAGAGPYPFVVDTAAERTVISSELAKRLALLTGGPQKILSISGLDIVDTAMVPTLQLASSRSGLTELRAPLMSEIHLGAAGLLGIDSLRTKRVVMDFKAMRMTIADAARPPKPDSDEIVVTARRKLGQLIMVDASADGQKINVVIDTGSAVTVGNPALRMQLKRRGRLGLLTPINIISVTGGTTVADYGAIAKARIGNVTIDTMPVAFADAQIFHRLGLSKKPAMLLGMDVLRGFDRVSIDYANKTVRFLLPGDALQTPPPMLAVAKPSLGG</sequence>
<dbReference type="Gene3D" id="2.40.70.10">
    <property type="entry name" value="Acid Proteases"/>
    <property type="match status" value="2"/>
</dbReference>
<dbReference type="RefSeq" id="WP_149521557.1">
    <property type="nucleotide sequence ID" value="NZ_VTOU01000002.1"/>
</dbReference>
<dbReference type="EMBL" id="VTOU01000002">
    <property type="protein sequence ID" value="TZG27343.1"/>
    <property type="molecule type" value="Genomic_DNA"/>
</dbReference>
<dbReference type="AlphaFoldDB" id="A0A5D9C7E7"/>
<keyword evidence="3" id="KW-1185">Reference proteome</keyword>
<feature type="signal peptide" evidence="1">
    <location>
        <begin position="1"/>
        <end position="18"/>
    </location>
</feature>
<evidence type="ECO:0008006" key="4">
    <source>
        <dbReference type="Google" id="ProtNLM"/>
    </source>
</evidence>
<dbReference type="InterPro" id="IPR001969">
    <property type="entry name" value="Aspartic_peptidase_AS"/>
</dbReference>
<accession>A0A5D9C7E7</accession>
<dbReference type="InterPro" id="IPR034122">
    <property type="entry name" value="Retropepsin-like_bacterial"/>
</dbReference>
<dbReference type="Proteomes" id="UP000322077">
    <property type="component" value="Unassembled WGS sequence"/>
</dbReference>
<evidence type="ECO:0000313" key="3">
    <source>
        <dbReference type="Proteomes" id="UP000322077"/>
    </source>
</evidence>
<comment type="caution">
    <text evidence="2">The sequence shown here is derived from an EMBL/GenBank/DDBJ whole genome shotgun (WGS) entry which is preliminary data.</text>
</comment>
<evidence type="ECO:0000313" key="2">
    <source>
        <dbReference type="EMBL" id="TZG27343.1"/>
    </source>
</evidence>
<evidence type="ECO:0000256" key="1">
    <source>
        <dbReference type="SAM" id="SignalP"/>
    </source>
</evidence>